<feature type="transmembrane region" description="Helical" evidence="6">
    <location>
        <begin position="56"/>
        <end position="74"/>
    </location>
</feature>
<dbReference type="EMBL" id="FMBK01000011">
    <property type="protein sequence ID" value="SCC72658.1"/>
    <property type="molecule type" value="Genomic_DNA"/>
</dbReference>
<dbReference type="Pfam" id="PF04241">
    <property type="entry name" value="DUF423"/>
    <property type="match status" value="1"/>
</dbReference>
<gene>
    <name evidence="7" type="ORF">GA0116959_11164</name>
</gene>
<accession>A0A1C4GWX9</accession>
<evidence type="ECO:0000313" key="7">
    <source>
        <dbReference type="EMBL" id="SCC72658.1"/>
    </source>
</evidence>
<comment type="similarity">
    <text evidence="2">Belongs to the UPF0382 family.</text>
</comment>
<keyword evidence="4 6" id="KW-1133">Transmembrane helix</keyword>
<dbReference type="Proteomes" id="UP000243661">
    <property type="component" value="Unassembled WGS sequence"/>
</dbReference>
<reference evidence="7 8" key="1">
    <citation type="submission" date="2016-08" db="EMBL/GenBank/DDBJ databases">
        <authorList>
            <person name="Seilhamer J.J."/>
        </authorList>
    </citation>
    <scope>NUCLEOTIDE SEQUENCE [LARGE SCALE GENOMIC DNA]</scope>
    <source>
        <strain evidence="7 8">ANC 4874</strain>
    </source>
</reference>
<name>A0A1C4GWX9_9GAMM</name>
<keyword evidence="5 6" id="KW-0472">Membrane</keyword>
<comment type="subcellular location">
    <subcellularLocation>
        <location evidence="1">Membrane</location>
        <topology evidence="1">Multi-pass membrane protein</topology>
    </subcellularLocation>
</comment>
<protein>
    <submittedName>
        <fullName evidence="7">Uncharacterized membrane protein YgdD, TMEM256/DUF423 family</fullName>
    </submittedName>
</protein>
<dbReference type="PANTHER" id="PTHR43461:SF1">
    <property type="entry name" value="TRANSMEMBRANE PROTEIN 256"/>
    <property type="match status" value="1"/>
</dbReference>
<evidence type="ECO:0000256" key="1">
    <source>
        <dbReference type="ARBA" id="ARBA00004141"/>
    </source>
</evidence>
<evidence type="ECO:0000256" key="5">
    <source>
        <dbReference type="ARBA" id="ARBA00023136"/>
    </source>
</evidence>
<dbReference type="PANTHER" id="PTHR43461">
    <property type="entry name" value="TRANSMEMBRANE PROTEIN 256"/>
    <property type="match status" value="1"/>
</dbReference>
<feature type="transmembrane region" description="Helical" evidence="6">
    <location>
        <begin position="107"/>
        <end position="131"/>
    </location>
</feature>
<dbReference type="InterPro" id="IPR006696">
    <property type="entry name" value="DUF423"/>
</dbReference>
<sequence length="135" mass="14790">MLRLVANLLLRLLLMWIAIAALNLAVAVLLGAFGAHGLKAHATEVQLSWWHTATDYFFYHALGIFALALLAKIIPQLPIKTSFILMQLGILFFCGSLYLMALGLPRILGAITPIGGAFMLAAWLLLAWNALKYAK</sequence>
<keyword evidence="3 6" id="KW-0812">Transmembrane</keyword>
<evidence type="ECO:0000256" key="3">
    <source>
        <dbReference type="ARBA" id="ARBA00022692"/>
    </source>
</evidence>
<evidence type="ECO:0000256" key="2">
    <source>
        <dbReference type="ARBA" id="ARBA00009694"/>
    </source>
</evidence>
<feature type="transmembrane region" description="Helical" evidence="6">
    <location>
        <begin position="81"/>
        <end position="101"/>
    </location>
</feature>
<dbReference type="GO" id="GO:0016020">
    <property type="term" value="C:membrane"/>
    <property type="evidence" value="ECO:0007669"/>
    <property type="project" value="UniProtKB-SubCell"/>
</dbReference>
<feature type="transmembrane region" description="Helical" evidence="6">
    <location>
        <begin position="12"/>
        <end position="36"/>
    </location>
</feature>
<evidence type="ECO:0000256" key="4">
    <source>
        <dbReference type="ARBA" id="ARBA00022989"/>
    </source>
</evidence>
<dbReference type="AlphaFoldDB" id="A0A1C4GWX9"/>
<proteinExistence type="inferred from homology"/>
<organism evidence="7 8">
    <name type="scientific">Acinetobacter albensis</name>
    <dbReference type="NCBI Taxonomy" id="1673609"/>
    <lineage>
        <taxon>Bacteria</taxon>
        <taxon>Pseudomonadati</taxon>
        <taxon>Pseudomonadota</taxon>
        <taxon>Gammaproteobacteria</taxon>
        <taxon>Moraxellales</taxon>
        <taxon>Moraxellaceae</taxon>
        <taxon>Acinetobacter</taxon>
    </lineage>
</organism>
<evidence type="ECO:0000256" key="6">
    <source>
        <dbReference type="SAM" id="Phobius"/>
    </source>
</evidence>
<evidence type="ECO:0000313" key="8">
    <source>
        <dbReference type="Proteomes" id="UP000243661"/>
    </source>
</evidence>